<evidence type="ECO:0000313" key="2">
    <source>
        <dbReference type="Proteomes" id="UP000000768"/>
    </source>
</evidence>
<gene>
    <name evidence="1" type="ORF">SORBI_3003G066400</name>
</gene>
<proteinExistence type="predicted"/>
<name>A0A1B6Q1P1_SORBI</name>
<accession>A0A1B6Q1P1</accession>
<keyword evidence="2" id="KW-1185">Reference proteome</keyword>
<reference evidence="2" key="2">
    <citation type="journal article" date="2018" name="Plant J.">
        <title>The Sorghum bicolor reference genome: improved assembly, gene annotations, a transcriptome atlas, and signatures of genome organization.</title>
        <authorList>
            <person name="McCormick R.F."/>
            <person name="Truong S.K."/>
            <person name="Sreedasyam A."/>
            <person name="Jenkins J."/>
            <person name="Shu S."/>
            <person name="Sims D."/>
            <person name="Kennedy M."/>
            <person name="Amirebrahimi M."/>
            <person name="Weers B.D."/>
            <person name="McKinley B."/>
            <person name="Mattison A."/>
            <person name="Morishige D.T."/>
            <person name="Grimwood J."/>
            <person name="Schmutz J."/>
            <person name="Mullet J.E."/>
        </authorList>
    </citation>
    <scope>NUCLEOTIDE SEQUENCE [LARGE SCALE GENOMIC DNA]</scope>
    <source>
        <strain evidence="2">cv. BTx623</strain>
    </source>
</reference>
<reference evidence="1 2" key="1">
    <citation type="journal article" date="2009" name="Nature">
        <title>The Sorghum bicolor genome and the diversification of grasses.</title>
        <authorList>
            <person name="Paterson A.H."/>
            <person name="Bowers J.E."/>
            <person name="Bruggmann R."/>
            <person name="Dubchak I."/>
            <person name="Grimwood J."/>
            <person name="Gundlach H."/>
            <person name="Haberer G."/>
            <person name="Hellsten U."/>
            <person name="Mitros T."/>
            <person name="Poliakov A."/>
            <person name="Schmutz J."/>
            <person name="Spannagl M."/>
            <person name="Tang H."/>
            <person name="Wang X."/>
            <person name="Wicker T."/>
            <person name="Bharti A.K."/>
            <person name="Chapman J."/>
            <person name="Feltus F.A."/>
            <person name="Gowik U."/>
            <person name="Grigoriev I.V."/>
            <person name="Lyons E."/>
            <person name="Maher C.A."/>
            <person name="Martis M."/>
            <person name="Narechania A."/>
            <person name="Otillar R.P."/>
            <person name="Penning B.W."/>
            <person name="Salamov A.A."/>
            <person name="Wang Y."/>
            <person name="Zhang L."/>
            <person name="Carpita N.C."/>
            <person name="Freeling M."/>
            <person name="Gingle A.R."/>
            <person name="Hash C.T."/>
            <person name="Keller B."/>
            <person name="Klein P."/>
            <person name="Kresovich S."/>
            <person name="McCann M.C."/>
            <person name="Ming R."/>
            <person name="Peterson D.G."/>
            <person name="Mehboob-ur-Rahman"/>
            <person name="Ware D."/>
            <person name="Westhoff P."/>
            <person name="Mayer K.F."/>
            <person name="Messing J."/>
            <person name="Rokhsar D.S."/>
        </authorList>
    </citation>
    <scope>NUCLEOTIDE SEQUENCE [LARGE SCALE GENOMIC DNA]</scope>
    <source>
        <strain evidence="2">cv. BTx623</strain>
    </source>
</reference>
<organism evidence="1 2">
    <name type="scientific">Sorghum bicolor</name>
    <name type="common">Sorghum</name>
    <name type="synonym">Sorghum vulgare</name>
    <dbReference type="NCBI Taxonomy" id="4558"/>
    <lineage>
        <taxon>Eukaryota</taxon>
        <taxon>Viridiplantae</taxon>
        <taxon>Streptophyta</taxon>
        <taxon>Embryophyta</taxon>
        <taxon>Tracheophyta</taxon>
        <taxon>Spermatophyta</taxon>
        <taxon>Magnoliopsida</taxon>
        <taxon>Liliopsida</taxon>
        <taxon>Poales</taxon>
        <taxon>Poaceae</taxon>
        <taxon>PACMAD clade</taxon>
        <taxon>Panicoideae</taxon>
        <taxon>Andropogonodae</taxon>
        <taxon>Andropogoneae</taxon>
        <taxon>Sorghinae</taxon>
        <taxon>Sorghum</taxon>
    </lineage>
</organism>
<dbReference type="Proteomes" id="UP000000768">
    <property type="component" value="Chromosome 3"/>
</dbReference>
<dbReference type="Gramene" id="KXG31842">
    <property type="protein sequence ID" value="KXG31842"/>
    <property type="gene ID" value="SORBI_3003G066400"/>
</dbReference>
<evidence type="ECO:0000313" key="1">
    <source>
        <dbReference type="EMBL" id="KXG31842.1"/>
    </source>
</evidence>
<protein>
    <submittedName>
        <fullName evidence="1">Uncharacterized protein</fullName>
    </submittedName>
</protein>
<dbReference type="InParanoid" id="A0A1B6Q1P1"/>
<dbReference type="AlphaFoldDB" id="A0A1B6Q1P1"/>
<dbReference type="EMBL" id="CM000762">
    <property type="protein sequence ID" value="KXG31842.1"/>
    <property type="molecule type" value="Genomic_DNA"/>
</dbReference>
<sequence>MPAAAYGVASLPVASRECGVGRCKTTGRHPAPSPWRAARRIGSSSIRCVVTTRTADERGAMARIRRPPSVSPQILQRRYGEPRDCTIAAARKRDRTPIFIDFRKLMGIQK</sequence>